<name>A0A6A0B4S0_9LACT</name>
<dbReference type="PANTHER" id="PTHR33713:SF6">
    <property type="entry name" value="ANTITOXIN YEFM"/>
    <property type="match status" value="1"/>
</dbReference>
<evidence type="ECO:0000313" key="3">
    <source>
        <dbReference type="EMBL" id="GFH40379.1"/>
    </source>
</evidence>
<dbReference type="Pfam" id="PF02604">
    <property type="entry name" value="PhdYeFM_antitox"/>
    <property type="match status" value="1"/>
</dbReference>
<dbReference type="EMBL" id="BLLH01000003">
    <property type="protein sequence ID" value="GFH40379.1"/>
    <property type="molecule type" value="Genomic_DNA"/>
</dbReference>
<comment type="similarity">
    <text evidence="1 2">Belongs to the phD/YefM antitoxin family.</text>
</comment>
<dbReference type="AlphaFoldDB" id="A0A6A0B4S0"/>
<dbReference type="RefSeq" id="WP_172355866.1">
    <property type="nucleotide sequence ID" value="NZ_BLLH01000003.1"/>
</dbReference>
<dbReference type="Proteomes" id="UP000475928">
    <property type="component" value="Unassembled WGS sequence"/>
</dbReference>
<protein>
    <recommendedName>
        <fullName evidence="2">Antitoxin</fullName>
    </recommendedName>
</protein>
<evidence type="ECO:0000256" key="2">
    <source>
        <dbReference type="RuleBase" id="RU362080"/>
    </source>
</evidence>
<dbReference type="Gene3D" id="3.40.1620.10">
    <property type="entry name" value="YefM-like domain"/>
    <property type="match status" value="1"/>
</dbReference>
<proteinExistence type="inferred from homology"/>
<dbReference type="InterPro" id="IPR036165">
    <property type="entry name" value="YefM-like_sf"/>
</dbReference>
<sequence>MAITATTPTNIRKNIFSILADVTENDTELHIVNSKGKNAVLISESSLNSLNETLHLLSSKSNRNRLDSAMAQFNQGKGANHDIIEVEDD</sequence>
<dbReference type="PANTHER" id="PTHR33713">
    <property type="entry name" value="ANTITOXIN YAFN-RELATED"/>
    <property type="match status" value="1"/>
</dbReference>
<evidence type="ECO:0000256" key="1">
    <source>
        <dbReference type="ARBA" id="ARBA00009981"/>
    </source>
</evidence>
<dbReference type="SUPFAM" id="SSF143120">
    <property type="entry name" value="YefM-like"/>
    <property type="match status" value="1"/>
</dbReference>
<dbReference type="Gene3D" id="1.10.1220.170">
    <property type="match status" value="1"/>
</dbReference>
<comment type="caution">
    <text evidence="3">The sequence shown here is derived from an EMBL/GenBank/DDBJ whole genome shotgun (WGS) entry which is preliminary data.</text>
</comment>
<dbReference type="InterPro" id="IPR006442">
    <property type="entry name" value="Antitoxin_Phd/YefM"/>
</dbReference>
<keyword evidence="4" id="KW-1185">Reference proteome</keyword>
<comment type="function">
    <text evidence="2">Antitoxin component of a type II toxin-antitoxin (TA) system.</text>
</comment>
<gene>
    <name evidence="3" type="ORF">Hs20B_07770</name>
</gene>
<accession>A0A6A0B4S0</accession>
<evidence type="ECO:0000313" key="4">
    <source>
        <dbReference type="Proteomes" id="UP000475928"/>
    </source>
</evidence>
<dbReference type="InterPro" id="IPR051405">
    <property type="entry name" value="phD/YefM_antitoxin"/>
</dbReference>
<organism evidence="3 4">
    <name type="scientific">Pseudolactococcus insecticola</name>
    <dbReference type="NCBI Taxonomy" id="2709158"/>
    <lineage>
        <taxon>Bacteria</taxon>
        <taxon>Bacillati</taxon>
        <taxon>Bacillota</taxon>
        <taxon>Bacilli</taxon>
        <taxon>Lactobacillales</taxon>
        <taxon>Streptococcaceae</taxon>
        <taxon>Pseudolactococcus</taxon>
    </lineage>
</organism>
<reference evidence="3 4" key="1">
    <citation type="submission" date="2020-02" db="EMBL/GenBank/DDBJ databases">
        <title>Draft genome sequence of Lactococcus sp. Hs20B0-1.</title>
        <authorList>
            <person name="Noda S."/>
            <person name="Yuki M."/>
            <person name="Ohkuma M."/>
        </authorList>
    </citation>
    <scope>NUCLEOTIDE SEQUENCE [LARGE SCALE GENOMIC DNA]</scope>
    <source>
        <strain evidence="3 4">Hs20B0-1</strain>
    </source>
</reference>